<proteinExistence type="predicted"/>
<gene>
    <name evidence="2" type="ORF">M513_00086</name>
</gene>
<sequence>MRHLTRYNSAKKELEDASSSNRTLRGRLVPPLIAMERELAASAVAEHATRCSGSLQTRRRYQSTLDVYDRETEKNQDNKKSITIQKHFRGHCTGNYAKSRHQEIKTQKDSLLSAKQRLISRLRLKNVYVILCGRITRRGKLSAAVGQTTLPCWFDYDYPYISGCNMQFSMINVSQFPLILLGTDWIGRLTVGQRNCSLRQEDSMRKHNYTAAESSSLHVGLITANGGTARSVPKALNIKITLICTCMQTNERREIAADSLTNQTDPTSQYKRSVIKRGVSICTYDYSCSACMNRMHQFNVL</sequence>
<reference evidence="2 3" key="1">
    <citation type="journal article" date="2014" name="Nat. Genet.">
        <title>Genome and transcriptome of the porcine whipworm Trichuris suis.</title>
        <authorList>
            <person name="Jex A.R."/>
            <person name="Nejsum P."/>
            <person name="Schwarz E.M."/>
            <person name="Hu L."/>
            <person name="Young N.D."/>
            <person name="Hall R.S."/>
            <person name="Korhonen P.K."/>
            <person name="Liao S."/>
            <person name="Thamsborg S."/>
            <person name="Xia J."/>
            <person name="Xu P."/>
            <person name="Wang S."/>
            <person name="Scheerlinck J.P."/>
            <person name="Hofmann A."/>
            <person name="Sternberg P.W."/>
            <person name="Wang J."/>
            <person name="Gasser R.B."/>
        </authorList>
    </citation>
    <scope>NUCLEOTIDE SEQUENCE [LARGE SCALE GENOMIC DNA]</scope>
    <source>
        <strain evidence="2">DCEP-RM93M</strain>
    </source>
</reference>
<keyword evidence="3" id="KW-1185">Reference proteome</keyword>
<dbReference type="AlphaFoldDB" id="A0A085MNX7"/>
<feature type="region of interest" description="Disordered" evidence="1">
    <location>
        <begin position="1"/>
        <end position="22"/>
    </location>
</feature>
<name>A0A085MNX7_9BILA</name>
<organism evidence="2 3">
    <name type="scientific">Trichuris suis</name>
    <name type="common">pig whipworm</name>
    <dbReference type="NCBI Taxonomy" id="68888"/>
    <lineage>
        <taxon>Eukaryota</taxon>
        <taxon>Metazoa</taxon>
        <taxon>Ecdysozoa</taxon>
        <taxon>Nematoda</taxon>
        <taxon>Enoplea</taxon>
        <taxon>Dorylaimia</taxon>
        <taxon>Trichinellida</taxon>
        <taxon>Trichuridae</taxon>
        <taxon>Trichuris</taxon>
    </lineage>
</organism>
<protein>
    <submittedName>
        <fullName evidence="2">Uncharacterized protein</fullName>
    </submittedName>
</protein>
<evidence type="ECO:0000256" key="1">
    <source>
        <dbReference type="SAM" id="MobiDB-lite"/>
    </source>
</evidence>
<dbReference type="Proteomes" id="UP000030764">
    <property type="component" value="Unassembled WGS sequence"/>
</dbReference>
<accession>A0A085MNX7</accession>
<dbReference type="PROSITE" id="PS50096">
    <property type="entry name" value="IQ"/>
    <property type="match status" value="1"/>
</dbReference>
<evidence type="ECO:0000313" key="3">
    <source>
        <dbReference type="Proteomes" id="UP000030764"/>
    </source>
</evidence>
<dbReference type="EMBL" id="KL363182">
    <property type="protein sequence ID" value="KFD58923.1"/>
    <property type="molecule type" value="Genomic_DNA"/>
</dbReference>
<evidence type="ECO:0000313" key="2">
    <source>
        <dbReference type="EMBL" id="KFD58923.1"/>
    </source>
</evidence>